<dbReference type="AlphaFoldDB" id="A0A5C3LQS2"/>
<evidence type="ECO:0000313" key="3">
    <source>
        <dbReference type="Proteomes" id="UP000308652"/>
    </source>
</evidence>
<feature type="signal peptide" evidence="1">
    <location>
        <begin position="1"/>
        <end position="20"/>
    </location>
</feature>
<organism evidence="2 3">
    <name type="scientific">Crucibulum laeve</name>
    <dbReference type="NCBI Taxonomy" id="68775"/>
    <lineage>
        <taxon>Eukaryota</taxon>
        <taxon>Fungi</taxon>
        <taxon>Dikarya</taxon>
        <taxon>Basidiomycota</taxon>
        <taxon>Agaricomycotina</taxon>
        <taxon>Agaricomycetes</taxon>
        <taxon>Agaricomycetidae</taxon>
        <taxon>Agaricales</taxon>
        <taxon>Agaricineae</taxon>
        <taxon>Nidulariaceae</taxon>
        <taxon>Crucibulum</taxon>
    </lineage>
</organism>
<evidence type="ECO:0000313" key="2">
    <source>
        <dbReference type="EMBL" id="TFK34346.1"/>
    </source>
</evidence>
<keyword evidence="3" id="KW-1185">Reference proteome</keyword>
<keyword evidence="1" id="KW-0732">Signal</keyword>
<reference evidence="2 3" key="1">
    <citation type="journal article" date="2019" name="Nat. Ecol. Evol.">
        <title>Megaphylogeny resolves global patterns of mushroom evolution.</title>
        <authorList>
            <person name="Varga T."/>
            <person name="Krizsan K."/>
            <person name="Foldi C."/>
            <person name="Dima B."/>
            <person name="Sanchez-Garcia M."/>
            <person name="Sanchez-Ramirez S."/>
            <person name="Szollosi G.J."/>
            <person name="Szarkandi J.G."/>
            <person name="Papp V."/>
            <person name="Albert L."/>
            <person name="Andreopoulos W."/>
            <person name="Angelini C."/>
            <person name="Antonin V."/>
            <person name="Barry K.W."/>
            <person name="Bougher N.L."/>
            <person name="Buchanan P."/>
            <person name="Buyck B."/>
            <person name="Bense V."/>
            <person name="Catcheside P."/>
            <person name="Chovatia M."/>
            <person name="Cooper J."/>
            <person name="Damon W."/>
            <person name="Desjardin D."/>
            <person name="Finy P."/>
            <person name="Geml J."/>
            <person name="Haridas S."/>
            <person name="Hughes K."/>
            <person name="Justo A."/>
            <person name="Karasinski D."/>
            <person name="Kautmanova I."/>
            <person name="Kiss B."/>
            <person name="Kocsube S."/>
            <person name="Kotiranta H."/>
            <person name="LaButti K.M."/>
            <person name="Lechner B.E."/>
            <person name="Liimatainen K."/>
            <person name="Lipzen A."/>
            <person name="Lukacs Z."/>
            <person name="Mihaltcheva S."/>
            <person name="Morgado L.N."/>
            <person name="Niskanen T."/>
            <person name="Noordeloos M.E."/>
            <person name="Ohm R.A."/>
            <person name="Ortiz-Santana B."/>
            <person name="Ovrebo C."/>
            <person name="Racz N."/>
            <person name="Riley R."/>
            <person name="Savchenko A."/>
            <person name="Shiryaev A."/>
            <person name="Soop K."/>
            <person name="Spirin V."/>
            <person name="Szebenyi C."/>
            <person name="Tomsovsky M."/>
            <person name="Tulloss R.E."/>
            <person name="Uehling J."/>
            <person name="Grigoriev I.V."/>
            <person name="Vagvolgyi C."/>
            <person name="Papp T."/>
            <person name="Martin F.M."/>
            <person name="Miettinen O."/>
            <person name="Hibbett D.S."/>
            <person name="Nagy L.G."/>
        </authorList>
    </citation>
    <scope>NUCLEOTIDE SEQUENCE [LARGE SCALE GENOMIC DNA]</scope>
    <source>
        <strain evidence="2 3">CBS 166.37</strain>
    </source>
</reference>
<gene>
    <name evidence="2" type="ORF">BDQ12DRAFT_763613</name>
</gene>
<protein>
    <submittedName>
        <fullName evidence="2">Uncharacterized protein</fullName>
    </submittedName>
</protein>
<proteinExistence type="predicted"/>
<accession>A0A5C3LQS2</accession>
<feature type="chain" id="PRO_5022813655" evidence="1">
    <location>
        <begin position="21"/>
        <end position="116"/>
    </location>
</feature>
<dbReference type="Proteomes" id="UP000308652">
    <property type="component" value="Unassembled WGS sequence"/>
</dbReference>
<sequence>MKRTFLLLAFTISALPSCLALATGQETELVPLEPAIPGLKLIGREPTADLERRQSCPSGTGLCSTGMFAVTVDFTASSDPTTRSGAARMADSVADKTGNLPRIISGYTNVRFDSFQ</sequence>
<evidence type="ECO:0000256" key="1">
    <source>
        <dbReference type="SAM" id="SignalP"/>
    </source>
</evidence>
<name>A0A5C3LQS2_9AGAR</name>
<dbReference type="EMBL" id="ML213633">
    <property type="protein sequence ID" value="TFK34346.1"/>
    <property type="molecule type" value="Genomic_DNA"/>
</dbReference>